<protein>
    <recommendedName>
        <fullName evidence="3">Methyltransferase domain-containing protein</fullName>
    </recommendedName>
</protein>
<name>A0A238J6U3_9RHOB</name>
<sequence>MQLAEIEELHAEHLRPRYGTTTPDELNYIQKLIIRHKPKRFIEIGTASGLSTGFIARFMEENGGESVTSIDYSAKFFGQADKPVGFLAPKIYPSGPVQVDIIPRKSALDLQEMGGEWDMAFIDANHQHPWPIVDTLAVAPHMRGSKVVIHHDLQLYRRFKELRGIGPRVLFNEMPDSHRHADIAGGWNIFSVDLNLDKALLEEVAIGALSMPWTSFPSLTPTEVRKFEAILAAYYSSNLLNEFRLCQKLFRHSMPRRALFSLRRFLAESAEKAGVRQR</sequence>
<keyword evidence="2" id="KW-1185">Reference proteome</keyword>
<dbReference type="SUPFAM" id="SSF53335">
    <property type="entry name" value="S-adenosyl-L-methionine-dependent methyltransferases"/>
    <property type="match status" value="1"/>
</dbReference>
<evidence type="ECO:0008006" key="3">
    <source>
        <dbReference type="Google" id="ProtNLM"/>
    </source>
</evidence>
<proteinExistence type="predicted"/>
<dbReference type="Proteomes" id="UP000225972">
    <property type="component" value="Unassembled WGS sequence"/>
</dbReference>
<dbReference type="Gene3D" id="3.40.50.150">
    <property type="entry name" value="Vaccinia Virus protein VP39"/>
    <property type="match status" value="1"/>
</dbReference>
<evidence type="ECO:0000313" key="2">
    <source>
        <dbReference type="Proteomes" id="UP000225972"/>
    </source>
</evidence>
<evidence type="ECO:0000313" key="1">
    <source>
        <dbReference type="EMBL" id="SMX26388.1"/>
    </source>
</evidence>
<dbReference type="AlphaFoldDB" id="A0A238J6U3"/>
<dbReference type="OrthoDB" id="5471127at2"/>
<gene>
    <name evidence="1" type="ORF">TRP8649_00463</name>
</gene>
<dbReference type="InterPro" id="IPR029063">
    <property type="entry name" value="SAM-dependent_MTases_sf"/>
</dbReference>
<dbReference type="EMBL" id="FXXP01000001">
    <property type="protein sequence ID" value="SMX26388.1"/>
    <property type="molecule type" value="Genomic_DNA"/>
</dbReference>
<dbReference type="RefSeq" id="WP_099242195.1">
    <property type="nucleotide sequence ID" value="NZ_FXXP01000001.1"/>
</dbReference>
<accession>A0A238J6U3</accession>
<organism evidence="1 2">
    <name type="scientific">Pelagimonas phthalicica</name>
    <dbReference type="NCBI Taxonomy" id="1037362"/>
    <lineage>
        <taxon>Bacteria</taxon>
        <taxon>Pseudomonadati</taxon>
        <taxon>Pseudomonadota</taxon>
        <taxon>Alphaproteobacteria</taxon>
        <taxon>Rhodobacterales</taxon>
        <taxon>Roseobacteraceae</taxon>
        <taxon>Pelagimonas</taxon>
    </lineage>
</organism>
<dbReference type="Pfam" id="PF13578">
    <property type="entry name" value="Methyltransf_24"/>
    <property type="match status" value="1"/>
</dbReference>
<reference evidence="2" key="1">
    <citation type="submission" date="2017-05" db="EMBL/GenBank/DDBJ databases">
        <authorList>
            <person name="Rodrigo-Torres L."/>
            <person name="Arahal R. D."/>
            <person name="Lucena T."/>
        </authorList>
    </citation>
    <scope>NUCLEOTIDE SEQUENCE [LARGE SCALE GENOMIC DNA]</scope>
    <source>
        <strain evidence="2">CECT 8649</strain>
    </source>
</reference>